<evidence type="ECO:0000313" key="2">
    <source>
        <dbReference type="EMBL" id="TDQ01422.1"/>
    </source>
</evidence>
<keyword evidence="3" id="KW-1185">Reference proteome</keyword>
<dbReference type="Proteomes" id="UP000295444">
    <property type="component" value="Unassembled WGS sequence"/>
</dbReference>
<organism evidence="2 3">
    <name type="scientific">Labedaea rhizosphaerae</name>
    <dbReference type="NCBI Taxonomy" id="598644"/>
    <lineage>
        <taxon>Bacteria</taxon>
        <taxon>Bacillati</taxon>
        <taxon>Actinomycetota</taxon>
        <taxon>Actinomycetes</taxon>
        <taxon>Pseudonocardiales</taxon>
        <taxon>Pseudonocardiaceae</taxon>
        <taxon>Labedaea</taxon>
    </lineage>
</organism>
<reference evidence="2 3" key="1">
    <citation type="submission" date="2019-03" db="EMBL/GenBank/DDBJ databases">
        <title>Genomic Encyclopedia of Type Strains, Phase IV (KMG-IV): sequencing the most valuable type-strain genomes for metagenomic binning, comparative biology and taxonomic classification.</title>
        <authorList>
            <person name="Goeker M."/>
        </authorList>
    </citation>
    <scope>NUCLEOTIDE SEQUENCE [LARGE SCALE GENOMIC DNA]</scope>
    <source>
        <strain evidence="2 3">DSM 45361</strain>
    </source>
</reference>
<proteinExistence type="predicted"/>
<name>A0A4R6SHC4_LABRH</name>
<evidence type="ECO:0008006" key="4">
    <source>
        <dbReference type="Google" id="ProtNLM"/>
    </source>
</evidence>
<feature type="signal peptide" evidence="1">
    <location>
        <begin position="1"/>
        <end position="24"/>
    </location>
</feature>
<dbReference type="OrthoDB" id="4317643at2"/>
<dbReference type="RefSeq" id="WP_133850005.1">
    <property type="nucleotide sequence ID" value="NZ_SNXZ01000002.1"/>
</dbReference>
<dbReference type="EMBL" id="SNXZ01000002">
    <property type="protein sequence ID" value="TDQ01422.1"/>
    <property type="molecule type" value="Genomic_DNA"/>
</dbReference>
<protein>
    <recommendedName>
        <fullName evidence="4">SH3 domain-containing protein</fullName>
    </recommendedName>
</protein>
<evidence type="ECO:0000313" key="3">
    <source>
        <dbReference type="Proteomes" id="UP000295444"/>
    </source>
</evidence>
<sequence>MPALRRALAVGAATASLAAVTVIAAPSAFAGAEYCTLGSVPLTNQNTWVRVDPKLDHSEVMYTVAAGSGFRLVSGPLTSDGLVWMYGHPNGGWTDGWVPAMNLTCWR</sequence>
<gene>
    <name evidence="2" type="ORF">EV186_1021290</name>
</gene>
<evidence type="ECO:0000256" key="1">
    <source>
        <dbReference type="SAM" id="SignalP"/>
    </source>
</evidence>
<accession>A0A4R6SHC4</accession>
<dbReference type="AlphaFoldDB" id="A0A4R6SHC4"/>
<keyword evidence="1" id="KW-0732">Signal</keyword>
<feature type="chain" id="PRO_5020260088" description="SH3 domain-containing protein" evidence="1">
    <location>
        <begin position="25"/>
        <end position="107"/>
    </location>
</feature>
<comment type="caution">
    <text evidence="2">The sequence shown here is derived from an EMBL/GenBank/DDBJ whole genome shotgun (WGS) entry which is preliminary data.</text>
</comment>